<gene>
    <name evidence="1" type="ORF">Nlim_2081</name>
</gene>
<dbReference type="Proteomes" id="UP000004348">
    <property type="component" value="Chromosome"/>
</dbReference>
<dbReference type="HOGENOM" id="CLU_208209_0_0_2"/>
<sequence length="55" mass="6523">MEFREIYCSNCKKVLGDYNIKFYSEDKIGEIINTYHVSHIRSGHQVTVRKMIKKA</sequence>
<comment type="caution">
    <text evidence="1">The sequence shown here is derived from an EMBL/GenBank/DDBJ whole genome shotgun (WGS) entry which is preliminary data.</text>
</comment>
<accession>F3KN35</accession>
<dbReference type="AlphaFoldDB" id="F3KN35"/>
<reference evidence="1" key="1">
    <citation type="journal article" date="2011" name="PLoS ONE">
        <title>Genome of a low-salinity ammonia-oxidizing archaeon determined by single-cell and metagenomic analysis.</title>
        <authorList>
            <person name="Blainey P.C."/>
            <person name="Mosier A.C."/>
            <person name="Potanina A."/>
            <person name="Francis C.A."/>
            <person name="Quake S.R."/>
        </authorList>
    </citation>
    <scope>NUCLEOTIDE SEQUENCE [LARGE SCALE GENOMIC DNA]</scope>
    <source>
        <strain evidence="1">SFB1</strain>
    </source>
</reference>
<protein>
    <submittedName>
        <fullName evidence="1">Uncharacterized protein</fullName>
    </submittedName>
</protein>
<organism evidence="1">
    <name type="scientific">Candidatus Nitrosarchaeum limnium SFB1</name>
    <dbReference type="NCBI Taxonomy" id="886738"/>
    <lineage>
        <taxon>Archaea</taxon>
        <taxon>Nitrososphaerota</taxon>
        <taxon>Nitrososphaeria</taxon>
        <taxon>Nitrosopumilales</taxon>
        <taxon>Nitrosopumilaceae</taxon>
        <taxon>Nitrosarchaeum</taxon>
    </lineage>
</organism>
<dbReference type="EMBL" id="AEGP01000066">
    <property type="protein sequence ID" value="EGG41268.1"/>
    <property type="molecule type" value="Genomic_DNA"/>
</dbReference>
<proteinExistence type="predicted"/>
<name>F3KN35_9ARCH</name>
<evidence type="ECO:0000313" key="1">
    <source>
        <dbReference type="EMBL" id="EGG41268.1"/>
    </source>
</evidence>